<organism evidence="4 5">
    <name type="scientific">Chrysochromulina tobinii</name>
    <dbReference type="NCBI Taxonomy" id="1460289"/>
    <lineage>
        <taxon>Eukaryota</taxon>
        <taxon>Haptista</taxon>
        <taxon>Haptophyta</taxon>
        <taxon>Prymnesiophyceae</taxon>
        <taxon>Prymnesiales</taxon>
        <taxon>Chrysochromulinaceae</taxon>
        <taxon>Chrysochromulina</taxon>
    </lineage>
</organism>
<accession>A0A0M0JUT8</accession>
<evidence type="ECO:0000256" key="1">
    <source>
        <dbReference type="ARBA" id="ARBA00022737"/>
    </source>
</evidence>
<sequence>MGGHPACIELLLKQRDVRLEHRTTNGRTALYAAAEGGNRRCVELLIEAKAEVNTRRKDRSTPLIVASYFGHVEVVEVLLNAGARLKLKDEDGTALTNAMRLKQTAVVELLQAALKERGALESMEVDDVSDESM</sequence>
<dbReference type="Pfam" id="PF12796">
    <property type="entry name" value="Ank_2"/>
    <property type="match status" value="1"/>
</dbReference>
<dbReference type="PROSITE" id="PS50088">
    <property type="entry name" value="ANK_REPEAT"/>
    <property type="match status" value="2"/>
</dbReference>
<dbReference type="PROSITE" id="PS50297">
    <property type="entry name" value="ANK_REP_REGION"/>
    <property type="match status" value="2"/>
</dbReference>
<dbReference type="OrthoDB" id="341259at2759"/>
<dbReference type="EMBL" id="JWZX01002333">
    <property type="protein sequence ID" value="KOO29908.1"/>
    <property type="molecule type" value="Genomic_DNA"/>
</dbReference>
<feature type="repeat" description="ANK" evidence="3">
    <location>
        <begin position="58"/>
        <end position="90"/>
    </location>
</feature>
<evidence type="ECO:0000256" key="2">
    <source>
        <dbReference type="ARBA" id="ARBA00023043"/>
    </source>
</evidence>
<keyword evidence="2 3" id="KW-0040">ANK repeat</keyword>
<dbReference type="PANTHER" id="PTHR24198:SF165">
    <property type="entry name" value="ANKYRIN REPEAT-CONTAINING PROTEIN-RELATED"/>
    <property type="match status" value="1"/>
</dbReference>
<dbReference type="InterPro" id="IPR002110">
    <property type="entry name" value="Ankyrin_rpt"/>
</dbReference>
<protein>
    <submittedName>
        <fullName evidence="4">Ankyrin repeat domain-containing protein 50</fullName>
    </submittedName>
</protein>
<gene>
    <name evidence="4" type="ORF">Ctob_010331</name>
</gene>
<comment type="caution">
    <text evidence="4">The sequence shown here is derived from an EMBL/GenBank/DDBJ whole genome shotgun (WGS) entry which is preliminary data.</text>
</comment>
<feature type="repeat" description="ANK" evidence="3">
    <location>
        <begin position="25"/>
        <end position="57"/>
    </location>
</feature>
<dbReference type="InterPro" id="IPR036770">
    <property type="entry name" value="Ankyrin_rpt-contain_sf"/>
</dbReference>
<reference evidence="5" key="1">
    <citation type="journal article" date="2015" name="PLoS Genet.">
        <title>Genome Sequence and Transcriptome Analyses of Chrysochromulina tobin: Metabolic Tools for Enhanced Algal Fitness in the Prominent Order Prymnesiales (Haptophyceae).</title>
        <authorList>
            <person name="Hovde B.T."/>
            <person name="Deodato C.R."/>
            <person name="Hunsperger H.M."/>
            <person name="Ryken S.A."/>
            <person name="Yost W."/>
            <person name="Jha R.K."/>
            <person name="Patterson J."/>
            <person name="Monnat R.J. Jr."/>
            <person name="Barlow S.B."/>
            <person name="Starkenburg S.R."/>
            <person name="Cattolico R.A."/>
        </authorList>
    </citation>
    <scope>NUCLEOTIDE SEQUENCE</scope>
    <source>
        <strain evidence="5">CCMP291</strain>
    </source>
</reference>
<keyword evidence="5" id="KW-1185">Reference proteome</keyword>
<keyword evidence="1" id="KW-0677">Repeat</keyword>
<dbReference type="SUPFAM" id="SSF48403">
    <property type="entry name" value="Ankyrin repeat"/>
    <property type="match status" value="1"/>
</dbReference>
<evidence type="ECO:0000313" key="5">
    <source>
        <dbReference type="Proteomes" id="UP000037460"/>
    </source>
</evidence>
<dbReference type="Gene3D" id="1.25.40.20">
    <property type="entry name" value="Ankyrin repeat-containing domain"/>
    <property type="match status" value="2"/>
</dbReference>
<proteinExistence type="predicted"/>
<dbReference type="AlphaFoldDB" id="A0A0M0JUT8"/>
<name>A0A0M0JUT8_9EUKA</name>
<evidence type="ECO:0000313" key="4">
    <source>
        <dbReference type="EMBL" id="KOO29908.1"/>
    </source>
</evidence>
<dbReference type="SMART" id="SM00248">
    <property type="entry name" value="ANK"/>
    <property type="match status" value="2"/>
</dbReference>
<evidence type="ECO:0000256" key="3">
    <source>
        <dbReference type="PROSITE-ProRule" id="PRU00023"/>
    </source>
</evidence>
<dbReference type="PRINTS" id="PR01415">
    <property type="entry name" value="ANKYRIN"/>
</dbReference>
<dbReference type="Proteomes" id="UP000037460">
    <property type="component" value="Unassembled WGS sequence"/>
</dbReference>
<dbReference type="PANTHER" id="PTHR24198">
    <property type="entry name" value="ANKYRIN REPEAT AND PROTEIN KINASE DOMAIN-CONTAINING PROTEIN"/>
    <property type="match status" value="1"/>
</dbReference>